<keyword evidence="1" id="KW-0472">Membrane</keyword>
<comment type="caution">
    <text evidence="2">The sequence shown here is derived from an EMBL/GenBank/DDBJ whole genome shotgun (WGS) entry which is preliminary data.</text>
</comment>
<name>A0A9D4BV88_DREPO</name>
<sequence length="56" mass="6567">MDETMRDLKSPYLVGKLMELLDHNLLSLAIAAVARVFLFGPQLYWYHPWTEMRPST</sequence>
<dbReference type="AlphaFoldDB" id="A0A9D4BV88"/>
<accession>A0A9D4BV88</accession>
<evidence type="ECO:0000256" key="1">
    <source>
        <dbReference type="SAM" id="Phobius"/>
    </source>
</evidence>
<protein>
    <submittedName>
        <fullName evidence="2">Uncharacterized protein</fullName>
    </submittedName>
</protein>
<keyword evidence="1" id="KW-1133">Transmembrane helix</keyword>
<proteinExistence type="predicted"/>
<dbReference type="Proteomes" id="UP000828390">
    <property type="component" value="Unassembled WGS sequence"/>
</dbReference>
<evidence type="ECO:0000313" key="3">
    <source>
        <dbReference type="Proteomes" id="UP000828390"/>
    </source>
</evidence>
<dbReference type="EMBL" id="JAIWYP010000014">
    <property type="protein sequence ID" value="KAH3711140.1"/>
    <property type="molecule type" value="Genomic_DNA"/>
</dbReference>
<reference evidence="2" key="2">
    <citation type="submission" date="2020-11" db="EMBL/GenBank/DDBJ databases">
        <authorList>
            <person name="McCartney M.A."/>
            <person name="Auch B."/>
            <person name="Kono T."/>
            <person name="Mallez S."/>
            <person name="Becker A."/>
            <person name="Gohl D.M."/>
            <person name="Silverstein K.A.T."/>
            <person name="Koren S."/>
            <person name="Bechman K.B."/>
            <person name="Herman A."/>
            <person name="Abrahante J.E."/>
            <person name="Garbe J."/>
        </authorList>
    </citation>
    <scope>NUCLEOTIDE SEQUENCE</scope>
    <source>
        <strain evidence="2">Duluth1</strain>
        <tissue evidence="2">Whole animal</tissue>
    </source>
</reference>
<feature type="transmembrane region" description="Helical" evidence="1">
    <location>
        <begin position="25"/>
        <end position="46"/>
    </location>
</feature>
<keyword evidence="1" id="KW-0812">Transmembrane</keyword>
<reference evidence="2" key="1">
    <citation type="journal article" date="2019" name="bioRxiv">
        <title>The Genome of the Zebra Mussel, Dreissena polymorpha: A Resource for Invasive Species Research.</title>
        <authorList>
            <person name="McCartney M.A."/>
            <person name="Auch B."/>
            <person name="Kono T."/>
            <person name="Mallez S."/>
            <person name="Zhang Y."/>
            <person name="Obille A."/>
            <person name="Becker A."/>
            <person name="Abrahante J.E."/>
            <person name="Garbe J."/>
            <person name="Badalamenti J.P."/>
            <person name="Herman A."/>
            <person name="Mangelson H."/>
            <person name="Liachko I."/>
            <person name="Sullivan S."/>
            <person name="Sone E.D."/>
            <person name="Koren S."/>
            <person name="Silverstein K.A.T."/>
            <person name="Beckman K.B."/>
            <person name="Gohl D.M."/>
        </authorList>
    </citation>
    <scope>NUCLEOTIDE SEQUENCE</scope>
    <source>
        <strain evidence="2">Duluth1</strain>
        <tissue evidence="2">Whole animal</tissue>
    </source>
</reference>
<keyword evidence="3" id="KW-1185">Reference proteome</keyword>
<organism evidence="2 3">
    <name type="scientific">Dreissena polymorpha</name>
    <name type="common">Zebra mussel</name>
    <name type="synonym">Mytilus polymorpha</name>
    <dbReference type="NCBI Taxonomy" id="45954"/>
    <lineage>
        <taxon>Eukaryota</taxon>
        <taxon>Metazoa</taxon>
        <taxon>Spiralia</taxon>
        <taxon>Lophotrochozoa</taxon>
        <taxon>Mollusca</taxon>
        <taxon>Bivalvia</taxon>
        <taxon>Autobranchia</taxon>
        <taxon>Heteroconchia</taxon>
        <taxon>Euheterodonta</taxon>
        <taxon>Imparidentia</taxon>
        <taxon>Neoheterodontei</taxon>
        <taxon>Myida</taxon>
        <taxon>Dreissenoidea</taxon>
        <taxon>Dreissenidae</taxon>
        <taxon>Dreissena</taxon>
    </lineage>
</organism>
<gene>
    <name evidence="2" type="ORF">DPMN_070640</name>
</gene>
<evidence type="ECO:0000313" key="2">
    <source>
        <dbReference type="EMBL" id="KAH3711140.1"/>
    </source>
</evidence>